<dbReference type="EMBL" id="JAVREN010000022">
    <property type="protein sequence ID" value="MDT0308438.1"/>
    <property type="molecule type" value="Genomic_DNA"/>
</dbReference>
<dbReference type="SUPFAM" id="SSF46785">
    <property type="entry name" value="Winged helix' DNA-binding domain"/>
    <property type="match status" value="1"/>
</dbReference>
<dbReference type="InterPro" id="IPR036388">
    <property type="entry name" value="WH-like_DNA-bd_sf"/>
</dbReference>
<organism evidence="6 7">
    <name type="scientific">Streptomyces boetiae</name>
    <dbReference type="NCBI Taxonomy" id="3075541"/>
    <lineage>
        <taxon>Bacteria</taxon>
        <taxon>Bacillati</taxon>
        <taxon>Actinomycetota</taxon>
        <taxon>Actinomycetes</taxon>
        <taxon>Kitasatosporales</taxon>
        <taxon>Streptomycetaceae</taxon>
        <taxon>Streptomyces</taxon>
    </lineage>
</organism>
<keyword evidence="4" id="KW-0804">Transcription</keyword>
<dbReference type="Pfam" id="PF00126">
    <property type="entry name" value="HTH_1"/>
    <property type="match status" value="1"/>
</dbReference>
<evidence type="ECO:0000313" key="7">
    <source>
        <dbReference type="Proteomes" id="UP001183388"/>
    </source>
</evidence>
<gene>
    <name evidence="6" type="ORF">RM780_15925</name>
</gene>
<evidence type="ECO:0000256" key="1">
    <source>
        <dbReference type="ARBA" id="ARBA00009437"/>
    </source>
</evidence>
<dbReference type="Pfam" id="PF03466">
    <property type="entry name" value="LysR_substrate"/>
    <property type="match status" value="1"/>
</dbReference>
<dbReference type="CDD" id="cd08414">
    <property type="entry name" value="PBP2_LTTR_aromatics_like"/>
    <property type="match status" value="1"/>
</dbReference>
<evidence type="ECO:0000256" key="3">
    <source>
        <dbReference type="ARBA" id="ARBA00023125"/>
    </source>
</evidence>
<dbReference type="Gene3D" id="1.10.10.10">
    <property type="entry name" value="Winged helix-like DNA-binding domain superfamily/Winged helix DNA-binding domain"/>
    <property type="match status" value="1"/>
</dbReference>
<accession>A0ABU2LB50</accession>
<dbReference type="RefSeq" id="WP_311631389.1">
    <property type="nucleotide sequence ID" value="NZ_JAVREN010000022.1"/>
</dbReference>
<evidence type="ECO:0000256" key="4">
    <source>
        <dbReference type="ARBA" id="ARBA00023163"/>
    </source>
</evidence>
<comment type="caution">
    <text evidence="6">The sequence shown here is derived from an EMBL/GenBank/DDBJ whole genome shotgun (WGS) entry which is preliminary data.</text>
</comment>
<keyword evidence="3" id="KW-0238">DNA-binding</keyword>
<dbReference type="InterPro" id="IPR000847">
    <property type="entry name" value="LysR_HTH_N"/>
</dbReference>
<protein>
    <submittedName>
        <fullName evidence="6">LysR substrate-binding domain-containing protein</fullName>
    </submittedName>
</protein>
<dbReference type="InterPro" id="IPR005119">
    <property type="entry name" value="LysR_subst-bd"/>
</dbReference>
<keyword evidence="7" id="KW-1185">Reference proteome</keyword>
<sequence length="308" mass="33794">MELRQLRYFVTLSEELHFGRAAARQHIVQSALSQQLQRLEREVGVRLVERSTHHVELTAAGALFLVEARGILARVDRAAAIARSAVGSAPALRVGIIDAGYDSMPQILHEVQARHPELVIHQVEAGVPDQYRELIDGRLDVGIGRATLAPPEVASQLFRHDPLGAMVPSIHRFAGMDGIPVAVLAEEPLLLAEEARAPEFNQFTVELCRAAGFTPTVYEGTVESVRAAADLVAQGRCLYCVPASCISAHRGTIWRPLTEPVSYSPWSVLWRAGNDSPHVRAVVDCARTMSERLRWLVTPDRTADAART</sequence>
<evidence type="ECO:0000313" key="6">
    <source>
        <dbReference type="EMBL" id="MDT0308438.1"/>
    </source>
</evidence>
<dbReference type="Gene3D" id="3.40.190.10">
    <property type="entry name" value="Periplasmic binding protein-like II"/>
    <property type="match status" value="2"/>
</dbReference>
<proteinExistence type="inferred from homology"/>
<keyword evidence="2" id="KW-0805">Transcription regulation</keyword>
<comment type="similarity">
    <text evidence="1">Belongs to the LysR transcriptional regulatory family.</text>
</comment>
<dbReference type="PANTHER" id="PTHR30346">
    <property type="entry name" value="TRANSCRIPTIONAL DUAL REGULATOR HCAR-RELATED"/>
    <property type="match status" value="1"/>
</dbReference>
<evidence type="ECO:0000256" key="2">
    <source>
        <dbReference type="ARBA" id="ARBA00023015"/>
    </source>
</evidence>
<dbReference type="PRINTS" id="PR00039">
    <property type="entry name" value="HTHLYSR"/>
</dbReference>
<evidence type="ECO:0000259" key="5">
    <source>
        <dbReference type="PROSITE" id="PS50931"/>
    </source>
</evidence>
<reference evidence="7" key="1">
    <citation type="submission" date="2023-07" db="EMBL/GenBank/DDBJ databases">
        <title>30 novel species of actinomycetes from the DSMZ collection.</title>
        <authorList>
            <person name="Nouioui I."/>
        </authorList>
    </citation>
    <scope>NUCLEOTIDE SEQUENCE [LARGE SCALE GENOMIC DNA]</scope>
    <source>
        <strain evidence="7">DSM 44917</strain>
    </source>
</reference>
<dbReference type="Proteomes" id="UP001183388">
    <property type="component" value="Unassembled WGS sequence"/>
</dbReference>
<name>A0ABU2LB50_9ACTN</name>
<dbReference type="PROSITE" id="PS50931">
    <property type="entry name" value="HTH_LYSR"/>
    <property type="match status" value="1"/>
</dbReference>
<dbReference type="InterPro" id="IPR036390">
    <property type="entry name" value="WH_DNA-bd_sf"/>
</dbReference>
<dbReference type="SUPFAM" id="SSF53850">
    <property type="entry name" value="Periplasmic binding protein-like II"/>
    <property type="match status" value="1"/>
</dbReference>
<dbReference type="PANTHER" id="PTHR30346:SF0">
    <property type="entry name" value="HCA OPERON TRANSCRIPTIONAL ACTIVATOR HCAR"/>
    <property type="match status" value="1"/>
</dbReference>
<feature type="domain" description="HTH lysR-type" evidence="5">
    <location>
        <begin position="1"/>
        <end position="58"/>
    </location>
</feature>